<keyword evidence="4 7" id="KW-0863">Zinc-finger</keyword>
<evidence type="ECO:0000313" key="11">
    <source>
        <dbReference type="Proteomes" id="UP001151518"/>
    </source>
</evidence>
<evidence type="ECO:0000256" key="3">
    <source>
        <dbReference type="ARBA" id="ARBA00022737"/>
    </source>
</evidence>
<dbReference type="PANTHER" id="PTHR40626">
    <property type="entry name" value="MIP31509P"/>
    <property type="match status" value="1"/>
</dbReference>
<feature type="domain" description="C2H2-type" evidence="9">
    <location>
        <begin position="330"/>
        <end position="357"/>
    </location>
</feature>
<dbReference type="InterPro" id="IPR036236">
    <property type="entry name" value="Znf_C2H2_sf"/>
</dbReference>
<evidence type="ECO:0000256" key="2">
    <source>
        <dbReference type="ARBA" id="ARBA00022723"/>
    </source>
</evidence>
<feature type="domain" description="C2H2-type" evidence="9">
    <location>
        <begin position="302"/>
        <end position="329"/>
    </location>
</feature>
<dbReference type="SUPFAM" id="SSF57667">
    <property type="entry name" value="beta-beta-alpha zinc fingers"/>
    <property type="match status" value="2"/>
</dbReference>
<name>A0A9W8G6X2_9FUNG</name>
<dbReference type="Pfam" id="PF00096">
    <property type="entry name" value="zf-C2H2"/>
    <property type="match status" value="2"/>
</dbReference>
<dbReference type="GO" id="GO:0005634">
    <property type="term" value="C:nucleus"/>
    <property type="evidence" value="ECO:0007669"/>
    <property type="project" value="UniProtKB-SubCell"/>
</dbReference>
<evidence type="ECO:0000256" key="1">
    <source>
        <dbReference type="ARBA" id="ARBA00004123"/>
    </source>
</evidence>
<accession>A0A9W8G6X2</accession>
<evidence type="ECO:0000256" key="5">
    <source>
        <dbReference type="ARBA" id="ARBA00022833"/>
    </source>
</evidence>
<keyword evidence="3" id="KW-0677">Repeat</keyword>
<gene>
    <name evidence="10" type="ORF">GGI25_004255</name>
</gene>
<comment type="caution">
    <text evidence="10">The sequence shown here is derived from an EMBL/GenBank/DDBJ whole genome shotgun (WGS) entry which is preliminary data.</text>
</comment>
<comment type="subcellular location">
    <subcellularLocation>
        <location evidence="1">Nucleus</location>
    </subcellularLocation>
</comment>
<dbReference type="Proteomes" id="UP001151518">
    <property type="component" value="Unassembled WGS sequence"/>
</dbReference>
<evidence type="ECO:0000256" key="4">
    <source>
        <dbReference type="ARBA" id="ARBA00022771"/>
    </source>
</evidence>
<feature type="region of interest" description="Disordered" evidence="8">
    <location>
        <begin position="9"/>
        <end position="80"/>
    </location>
</feature>
<evidence type="ECO:0000256" key="6">
    <source>
        <dbReference type="ARBA" id="ARBA00023242"/>
    </source>
</evidence>
<feature type="region of interest" description="Disordered" evidence="8">
    <location>
        <begin position="135"/>
        <end position="187"/>
    </location>
</feature>
<feature type="compositionally biased region" description="Polar residues" evidence="8">
    <location>
        <begin position="53"/>
        <end position="62"/>
    </location>
</feature>
<dbReference type="PROSITE" id="PS50157">
    <property type="entry name" value="ZINC_FINGER_C2H2_2"/>
    <property type="match status" value="4"/>
</dbReference>
<keyword evidence="2" id="KW-0479">Metal-binding</keyword>
<dbReference type="FunFam" id="3.30.160.60:FF:000624">
    <property type="entry name" value="zinc finger protein 697"/>
    <property type="match status" value="1"/>
</dbReference>
<proteinExistence type="predicted"/>
<feature type="compositionally biased region" description="Polar residues" evidence="8">
    <location>
        <begin position="246"/>
        <end position="264"/>
    </location>
</feature>
<feature type="domain" description="C2H2-type" evidence="9">
    <location>
        <begin position="85"/>
        <end position="114"/>
    </location>
</feature>
<keyword evidence="6" id="KW-0539">Nucleus</keyword>
<reference evidence="10" key="1">
    <citation type="submission" date="2022-07" db="EMBL/GenBank/DDBJ databases">
        <title>Phylogenomic reconstructions and comparative analyses of Kickxellomycotina fungi.</title>
        <authorList>
            <person name="Reynolds N.K."/>
            <person name="Stajich J.E."/>
            <person name="Barry K."/>
            <person name="Grigoriev I.V."/>
            <person name="Crous P."/>
            <person name="Smith M.E."/>
        </authorList>
    </citation>
    <scope>NUCLEOTIDE SEQUENCE</scope>
    <source>
        <strain evidence="10">NRRL 3115</strain>
    </source>
</reference>
<dbReference type="PANTHER" id="PTHR40626:SF11">
    <property type="entry name" value="ZINC FINGER PROTEIN YPR022C"/>
    <property type="match status" value="1"/>
</dbReference>
<dbReference type="AlphaFoldDB" id="A0A9W8G6X2"/>
<dbReference type="GO" id="GO:0000978">
    <property type="term" value="F:RNA polymerase II cis-regulatory region sequence-specific DNA binding"/>
    <property type="evidence" value="ECO:0007669"/>
    <property type="project" value="InterPro"/>
</dbReference>
<dbReference type="EMBL" id="JANBTW010000055">
    <property type="protein sequence ID" value="KAJ2674604.1"/>
    <property type="molecule type" value="Genomic_DNA"/>
</dbReference>
<feature type="region of interest" description="Disordered" evidence="8">
    <location>
        <begin position="246"/>
        <end position="278"/>
    </location>
</feature>
<dbReference type="PROSITE" id="PS00028">
    <property type="entry name" value="ZINC_FINGER_C2H2_1"/>
    <property type="match status" value="4"/>
</dbReference>
<evidence type="ECO:0000259" key="9">
    <source>
        <dbReference type="PROSITE" id="PS50157"/>
    </source>
</evidence>
<evidence type="ECO:0000256" key="8">
    <source>
        <dbReference type="SAM" id="MobiDB-lite"/>
    </source>
</evidence>
<dbReference type="Gene3D" id="3.30.160.60">
    <property type="entry name" value="Classic Zinc Finger"/>
    <property type="match status" value="4"/>
</dbReference>
<dbReference type="GO" id="GO:0008270">
    <property type="term" value="F:zinc ion binding"/>
    <property type="evidence" value="ECO:0007669"/>
    <property type="project" value="UniProtKB-KW"/>
</dbReference>
<dbReference type="InterPro" id="IPR013087">
    <property type="entry name" value="Znf_C2H2_type"/>
</dbReference>
<dbReference type="SMART" id="SM00355">
    <property type="entry name" value="ZnF_C2H2"/>
    <property type="match status" value="4"/>
</dbReference>
<dbReference type="GO" id="GO:0000981">
    <property type="term" value="F:DNA-binding transcription factor activity, RNA polymerase II-specific"/>
    <property type="evidence" value="ECO:0007669"/>
    <property type="project" value="InterPro"/>
</dbReference>
<dbReference type="OrthoDB" id="6365676at2759"/>
<organism evidence="10 11">
    <name type="scientific">Coemansia spiralis</name>
    <dbReference type="NCBI Taxonomy" id="417178"/>
    <lineage>
        <taxon>Eukaryota</taxon>
        <taxon>Fungi</taxon>
        <taxon>Fungi incertae sedis</taxon>
        <taxon>Zoopagomycota</taxon>
        <taxon>Kickxellomycotina</taxon>
        <taxon>Kickxellomycetes</taxon>
        <taxon>Kickxellales</taxon>
        <taxon>Kickxellaceae</taxon>
        <taxon>Coemansia</taxon>
    </lineage>
</organism>
<keyword evidence="5" id="KW-0862">Zinc</keyword>
<protein>
    <recommendedName>
        <fullName evidence="9">C2H2-type domain-containing protein</fullName>
    </recommendedName>
</protein>
<sequence length="364" mass="39374">MLPSIKELLAFGSQIHDAPGSTRSSSRSSTQQHSSHMDSSYLQRQPIEEPTTPDASSSSFNAKQRPGRKAGSSDRYTASPGARQYRCGVQSCAALFKRPEHLKRHMLTHTQDRPYHCDAKGCGKRFSRRDNYITHTKKHGVDDNGTPSREESTPPSAAMSGGHKRTASDMTHGTVGNYAVGSSNSDSGEYTGYSTPAAVGSPALRPISSIFDLLNSDSDGVILPASAATSSLPPLELLAYASTQAGMPTSEESQKQQHLSQSPSVAEPKHQKQRKTIDAASSTNIIVASVADGNGGDPTKPFMCPLCDSRFGRLEHVKRHQLVHTGQRQFECPTCNKSFARKDNMAQHVRAHERKKTVQASVAS</sequence>
<evidence type="ECO:0000313" key="10">
    <source>
        <dbReference type="EMBL" id="KAJ2674604.1"/>
    </source>
</evidence>
<dbReference type="InterPro" id="IPR051059">
    <property type="entry name" value="VerF-like"/>
</dbReference>
<dbReference type="FunFam" id="3.30.160.60:FF:000100">
    <property type="entry name" value="Zinc finger 45-like"/>
    <property type="match status" value="1"/>
</dbReference>
<dbReference type="GO" id="GO:0000785">
    <property type="term" value="C:chromatin"/>
    <property type="evidence" value="ECO:0007669"/>
    <property type="project" value="TreeGrafter"/>
</dbReference>
<feature type="compositionally biased region" description="Low complexity" evidence="8">
    <location>
        <begin position="21"/>
        <end position="34"/>
    </location>
</feature>
<evidence type="ECO:0000256" key="7">
    <source>
        <dbReference type="PROSITE-ProRule" id="PRU00042"/>
    </source>
</evidence>
<feature type="domain" description="C2H2-type" evidence="9">
    <location>
        <begin position="115"/>
        <end position="144"/>
    </location>
</feature>